<proteinExistence type="predicted"/>
<dbReference type="InterPro" id="IPR043964">
    <property type="entry name" value="P-loop_TraG"/>
</dbReference>
<sequence>MDGLEVEALERLHVKNPLSNFILPQSFDPDLGFFFCADNTVGLMYELPPLTAAGEKTVQALRDGIYKADLPEDTLIQFILWGSEYIEPFLQSYVSMRPEEKRWFVERYADFYRKHIWNGPFPEWLCPLRNFRLFFVLKLPYSLNQYQKKKEELYHLRERIFSTLKAAGFTPYRVKPRQLIQIYYLIFNPNHDKNRSESLHYDPAQEIRKQCIMGDTVIEQDDDYIRVDGVYGKALTVQAYPKEIDIGRARNLVGNIMGNDAEQINTPFFLVLCARRATEMEKRRIYAKEAATPKAKKISSFSKKHEERVDELLYATNRLTQDGVFWKCSLIWYLYHPDYQFLTRAVNTLTHFAQGSHFTLQEEIANLPLFLACTPFNLTHPLLDGDVRATPGKKLARKKRTLSFGRAASYLVHNCTHLSPVQGDWSGTPTPTLPFVGRMGQVASISLWDTNASKNTVIVAPSGLGKSFLANHIATHYWSLNSLVRIVDVGYSYEPICRLFNGQFVEIDPANPITMNPFSEVKDLDANMSFLVSIVSKMMKPKDPVSDRERGIIERAIRMTFEKYGKETNITKIRDTLLEMHESEHDKLLRQIAVDHLAPWVEGGQYGRLVNGKNQVDFHNPFVVVELSKCETHETLKSVVLLMVFYHLSREIYHGSEHFKKIIIWDEAWRYLHDEVAVEQIEKAAREYRKFNAALIIIMQSISDLARNESTKVIEENSDFLFILPQKSGVVKEMEKTQKFGLYPFEYKLINTLTTQKGRYSEFFAITCKNGNWVLRLLVPEDIYWIYTTDPDDKVLRSIFMEAGWPIEKIMDKCVQIKKIPGLRDFWQEVATAKKTEGKEVDLNQLLKYEEEILRKKAHG</sequence>
<accession>A0A7U4QK36</accession>
<organism evidence="2 3">
    <name type="scientific">Desulfofervidus auxilii</name>
    <dbReference type="NCBI Taxonomy" id="1621989"/>
    <lineage>
        <taxon>Bacteria</taxon>
        <taxon>Pseudomonadati</taxon>
        <taxon>Thermodesulfobacteriota</taxon>
        <taxon>Candidatus Desulfofervidia</taxon>
        <taxon>Candidatus Desulfofervidales</taxon>
        <taxon>Candidatus Desulfofervidaceae</taxon>
        <taxon>Candidatus Desulfofervidus</taxon>
    </lineage>
</organism>
<dbReference type="Proteomes" id="UP000070560">
    <property type="component" value="Chromosome"/>
</dbReference>
<dbReference type="Gene3D" id="3.40.50.300">
    <property type="entry name" value="P-loop containing nucleotide triphosphate hydrolases"/>
    <property type="match status" value="1"/>
</dbReference>
<keyword evidence="3" id="KW-1185">Reference proteome</keyword>
<evidence type="ECO:0000259" key="1">
    <source>
        <dbReference type="Pfam" id="PF19044"/>
    </source>
</evidence>
<dbReference type="Gene3D" id="1.10.8.730">
    <property type="match status" value="1"/>
</dbReference>
<dbReference type="AlphaFoldDB" id="A0A7U4QK36"/>
<dbReference type="InterPro" id="IPR025955">
    <property type="entry name" value="TraC/Conjuga_ATPase"/>
</dbReference>
<dbReference type="InterPro" id="IPR027417">
    <property type="entry name" value="P-loop_NTPase"/>
</dbReference>
<name>A0A7U4QK36_DESA2</name>
<dbReference type="SUPFAM" id="SSF52540">
    <property type="entry name" value="P-loop containing nucleoside triphosphate hydrolases"/>
    <property type="match status" value="1"/>
</dbReference>
<dbReference type="KEGG" id="daw:HS1_001002"/>
<dbReference type="Pfam" id="PF11130">
    <property type="entry name" value="TraC_F_IV"/>
    <property type="match status" value="1"/>
</dbReference>
<protein>
    <submittedName>
        <fullName evidence="2">Type-IV secretion system protein TraC</fullName>
    </submittedName>
</protein>
<evidence type="ECO:0000313" key="3">
    <source>
        <dbReference type="Proteomes" id="UP000070560"/>
    </source>
</evidence>
<dbReference type="PANTHER" id="PTHR38467">
    <property type="match status" value="1"/>
</dbReference>
<dbReference type="EMBL" id="CP013015">
    <property type="protein sequence ID" value="AMM40806.1"/>
    <property type="molecule type" value="Genomic_DNA"/>
</dbReference>
<dbReference type="Pfam" id="PF19044">
    <property type="entry name" value="P-loop_TraG"/>
    <property type="match status" value="1"/>
</dbReference>
<reference evidence="2 3" key="1">
    <citation type="submission" date="2015-10" db="EMBL/GenBank/DDBJ databases">
        <title>Candidatus Desulfofervidus auxilii, a hydrogenotrophic sulfate-reducing bacterium involved in the thermophilic anaerobic oxidation of methane.</title>
        <authorList>
            <person name="Krukenberg V."/>
            <person name="Richter M."/>
            <person name="Wegener G."/>
        </authorList>
    </citation>
    <scope>NUCLEOTIDE SEQUENCE [LARGE SCALE GENOMIC DNA]</scope>
    <source>
        <strain evidence="2 3">HS1</strain>
    </source>
</reference>
<feature type="domain" description="TraG P-loop" evidence="1">
    <location>
        <begin position="452"/>
        <end position="795"/>
    </location>
</feature>
<evidence type="ECO:0000313" key="2">
    <source>
        <dbReference type="EMBL" id="AMM40806.1"/>
    </source>
</evidence>
<gene>
    <name evidence="2" type="ORF">HS1_001002</name>
</gene>
<dbReference type="InterPro" id="IPR053155">
    <property type="entry name" value="F-pilin_assembly_TraC"/>
</dbReference>
<dbReference type="PANTHER" id="PTHR38467:SF1">
    <property type="entry name" value="CONJUGATIVE TRANSFER: ASSEMBLY"/>
    <property type="match status" value="1"/>
</dbReference>